<dbReference type="EMBL" id="GBRH01186088">
    <property type="protein sequence ID" value="JAE11808.1"/>
    <property type="molecule type" value="Transcribed_RNA"/>
</dbReference>
<evidence type="ECO:0000313" key="1">
    <source>
        <dbReference type="EMBL" id="JAE11808.1"/>
    </source>
</evidence>
<reference evidence="1" key="1">
    <citation type="submission" date="2014-09" db="EMBL/GenBank/DDBJ databases">
        <authorList>
            <person name="Magalhaes I.L.F."/>
            <person name="Oliveira U."/>
            <person name="Santos F.R."/>
            <person name="Vidigal T.H.D.A."/>
            <person name="Brescovit A.D."/>
            <person name="Santos A.J."/>
        </authorList>
    </citation>
    <scope>NUCLEOTIDE SEQUENCE</scope>
    <source>
        <tissue evidence="1">Shoot tissue taken approximately 20 cm above the soil surface</tissue>
    </source>
</reference>
<protein>
    <submittedName>
        <fullName evidence="1">Uncharacterized protein</fullName>
    </submittedName>
</protein>
<dbReference type="AlphaFoldDB" id="A0A0A9FU19"/>
<accession>A0A0A9FU19</accession>
<proteinExistence type="predicted"/>
<name>A0A0A9FU19_ARUDO</name>
<organism evidence="1">
    <name type="scientific">Arundo donax</name>
    <name type="common">Giant reed</name>
    <name type="synonym">Donax arundinaceus</name>
    <dbReference type="NCBI Taxonomy" id="35708"/>
    <lineage>
        <taxon>Eukaryota</taxon>
        <taxon>Viridiplantae</taxon>
        <taxon>Streptophyta</taxon>
        <taxon>Embryophyta</taxon>
        <taxon>Tracheophyta</taxon>
        <taxon>Spermatophyta</taxon>
        <taxon>Magnoliopsida</taxon>
        <taxon>Liliopsida</taxon>
        <taxon>Poales</taxon>
        <taxon>Poaceae</taxon>
        <taxon>PACMAD clade</taxon>
        <taxon>Arundinoideae</taxon>
        <taxon>Arundineae</taxon>
        <taxon>Arundo</taxon>
    </lineage>
</organism>
<reference evidence="1" key="2">
    <citation type="journal article" date="2015" name="Data Brief">
        <title>Shoot transcriptome of the giant reed, Arundo donax.</title>
        <authorList>
            <person name="Barrero R.A."/>
            <person name="Guerrero F.D."/>
            <person name="Moolhuijzen P."/>
            <person name="Goolsby J.A."/>
            <person name="Tidwell J."/>
            <person name="Bellgard S.E."/>
            <person name="Bellgard M.I."/>
        </authorList>
    </citation>
    <scope>NUCLEOTIDE SEQUENCE</scope>
    <source>
        <tissue evidence="1">Shoot tissue taken approximately 20 cm above the soil surface</tissue>
    </source>
</reference>
<sequence length="52" mass="6009">MIFHNHISAKEHQCLLHQLRQKVSTHSMHVIIPSISSSLQQCKVPAYNIDRC</sequence>